<evidence type="ECO:0000313" key="3">
    <source>
        <dbReference type="EMBL" id="SOQ35094.1"/>
    </source>
</evidence>
<dbReference type="InterPro" id="IPR036527">
    <property type="entry name" value="SCP2_sterol-bd_dom_sf"/>
</dbReference>
<feature type="region of interest" description="Disordered" evidence="1">
    <location>
        <begin position="1"/>
        <end position="22"/>
    </location>
</feature>
<gene>
    <name evidence="3" type="ORF">SFRICE_006726</name>
</gene>
<accession>A0A2H1V489</accession>
<dbReference type="OrthoDB" id="10265837at2759"/>
<sequence>MTSPTLGKGASHSEHAPKAEKGDLVKKIKARLAAVDPNKARALGGVFLFNIIKGTTVYSWTLGGARGSFRLLLTKNHPVTTPAFRTGALVYPLLPLALDLNQVKVYEGEPDEDPDSTFTLTEHYFKQLVTGREEARAIMQAGRCSVTGDIMRAMQLEPYIKLE</sequence>
<dbReference type="AlphaFoldDB" id="A0A2H1V489"/>
<proteinExistence type="predicted"/>
<dbReference type="Pfam" id="PF02036">
    <property type="entry name" value="SCP2"/>
    <property type="match status" value="1"/>
</dbReference>
<dbReference type="SUPFAM" id="SSF55718">
    <property type="entry name" value="SCP-like"/>
    <property type="match status" value="1"/>
</dbReference>
<dbReference type="InterPro" id="IPR003033">
    <property type="entry name" value="SCP2_sterol-bd_dom"/>
</dbReference>
<organism evidence="3">
    <name type="scientific">Spodoptera frugiperda</name>
    <name type="common">Fall armyworm</name>
    <dbReference type="NCBI Taxonomy" id="7108"/>
    <lineage>
        <taxon>Eukaryota</taxon>
        <taxon>Metazoa</taxon>
        <taxon>Ecdysozoa</taxon>
        <taxon>Arthropoda</taxon>
        <taxon>Hexapoda</taxon>
        <taxon>Insecta</taxon>
        <taxon>Pterygota</taxon>
        <taxon>Neoptera</taxon>
        <taxon>Endopterygota</taxon>
        <taxon>Lepidoptera</taxon>
        <taxon>Glossata</taxon>
        <taxon>Ditrysia</taxon>
        <taxon>Noctuoidea</taxon>
        <taxon>Noctuidae</taxon>
        <taxon>Amphipyrinae</taxon>
        <taxon>Spodoptera</taxon>
    </lineage>
</organism>
<name>A0A2H1V489_SPOFR</name>
<evidence type="ECO:0000259" key="2">
    <source>
        <dbReference type="Pfam" id="PF02036"/>
    </source>
</evidence>
<reference evidence="3" key="1">
    <citation type="submission" date="2016-07" db="EMBL/GenBank/DDBJ databases">
        <authorList>
            <person name="Bretaudeau A."/>
        </authorList>
    </citation>
    <scope>NUCLEOTIDE SEQUENCE</scope>
    <source>
        <strain evidence="3">Rice</strain>
        <tissue evidence="3">Whole body</tissue>
    </source>
</reference>
<protein>
    <submittedName>
        <fullName evidence="3">SFRICE_006726</fullName>
    </submittedName>
</protein>
<dbReference type="GO" id="GO:0005829">
    <property type="term" value="C:cytosol"/>
    <property type="evidence" value="ECO:0007669"/>
    <property type="project" value="TreeGrafter"/>
</dbReference>
<evidence type="ECO:0000256" key="1">
    <source>
        <dbReference type="SAM" id="MobiDB-lite"/>
    </source>
</evidence>
<dbReference type="PANTHER" id="PTHR10094:SF25">
    <property type="entry name" value="SCP2 STEROL-BINDING DOMAIN-CONTAINING PROTEIN 1"/>
    <property type="match status" value="1"/>
</dbReference>
<feature type="domain" description="SCP2" evidence="2">
    <location>
        <begin position="96"/>
        <end position="160"/>
    </location>
</feature>
<feature type="compositionally biased region" description="Basic and acidic residues" evidence="1">
    <location>
        <begin position="11"/>
        <end position="22"/>
    </location>
</feature>
<dbReference type="EMBL" id="ODYU01000390">
    <property type="protein sequence ID" value="SOQ35094.1"/>
    <property type="molecule type" value="Genomic_DNA"/>
</dbReference>
<dbReference type="Gene3D" id="3.30.1050.10">
    <property type="entry name" value="SCP2 sterol-binding domain"/>
    <property type="match status" value="1"/>
</dbReference>
<dbReference type="PANTHER" id="PTHR10094">
    <property type="entry name" value="STEROL CARRIER PROTEIN 2 SCP-2 FAMILY PROTEIN"/>
    <property type="match status" value="1"/>
</dbReference>